<dbReference type="Gramene" id="FCD_00009176-RA">
    <property type="protein sequence ID" value="FCD_00009176-RA:cds"/>
    <property type="gene ID" value="FCD_00009176"/>
</dbReference>
<gene>
    <name evidence="1" type="ORF">TIFTF001_016011</name>
</gene>
<organism evidence="1 2">
    <name type="scientific">Ficus carica</name>
    <name type="common">Common fig</name>
    <dbReference type="NCBI Taxonomy" id="3494"/>
    <lineage>
        <taxon>Eukaryota</taxon>
        <taxon>Viridiplantae</taxon>
        <taxon>Streptophyta</taxon>
        <taxon>Embryophyta</taxon>
        <taxon>Tracheophyta</taxon>
        <taxon>Spermatophyta</taxon>
        <taxon>Magnoliopsida</taxon>
        <taxon>eudicotyledons</taxon>
        <taxon>Gunneridae</taxon>
        <taxon>Pentapetalae</taxon>
        <taxon>rosids</taxon>
        <taxon>fabids</taxon>
        <taxon>Rosales</taxon>
        <taxon>Moraceae</taxon>
        <taxon>Ficeae</taxon>
        <taxon>Ficus</taxon>
    </lineage>
</organism>
<reference evidence="1" key="1">
    <citation type="submission" date="2023-07" db="EMBL/GenBank/DDBJ databases">
        <title>draft genome sequence of fig (Ficus carica).</title>
        <authorList>
            <person name="Takahashi T."/>
            <person name="Nishimura K."/>
        </authorList>
    </citation>
    <scope>NUCLEOTIDE SEQUENCE</scope>
</reference>
<proteinExistence type="predicted"/>
<protein>
    <submittedName>
        <fullName evidence="1">Uncharacterized protein</fullName>
    </submittedName>
</protein>
<accession>A0AA88A6R0</accession>
<sequence length="64" mass="7144">MVRKTLAFGEIDQEIEISVIDSGAEALLPLVEVLPTVNMSFLLTYDNIILKVNDVPFLYYVNGV</sequence>
<name>A0AA88A6R0_FICCA</name>
<dbReference type="EMBL" id="BTGU01000023">
    <property type="protein sequence ID" value="GMN46834.1"/>
    <property type="molecule type" value="Genomic_DNA"/>
</dbReference>
<keyword evidence="2" id="KW-1185">Reference proteome</keyword>
<dbReference type="AlphaFoldDB" id="A0AA88A6R0"/>
<evidence type="ECO:0000313" key="1">
    <source>
        <dbReference type="EMBL" id="GMN46834.1"/>
    </source>
</evidence>
<evidence type="ECO:0000313" key="2">
    <source>
        <dbReference type="Proteomes" id="UP001187192"/>
    </source>
</evidence>
<dbReference type="Proteomes" id="UP001187192">
    <property type="component" value="Unassembled WGS sequence"/>
</dbReference>
<comment type="caution">
    <text evidence="1">The sequence shown here is derived from an EMBL/GenBank/DDBJ whole genome shotgun (WGS) entry which is preliminary data.</text>
</comment>